<dbReference type="EMBL" id="JAHFXS010001415">
    <property type="protein sequence ID" value="KAG9977652.1"/>
    <property type="molecule type" value="Genomic_DNA"/>
</dbReference>
<evidence type="ECO:0000313" key="2">
    <source>
        <dbReference type="EMBL" id="KAG9971496.1"/>
    </source>
</evidence>
<evidence type="ECO:0000313" key="3">
    <source>
        <dbReference type="EMBL" id="KAG9977652.1"/>
    </source>
</evidence>
<feature type="non-terminal residue" evidence="3">
    <location>
        <position position="51"/>
    </location>
</feature>
<comment type="caution">
    <text evidence="3">The sequence shown here is derived from an EMBL/GenBank/DDBJ whole genome shotgun (WGS) entry which is preliminary data.</text>
</comment>
<dbReference type="Proteomes" id="UP000729357">
    <property type="component" value="Unassembled WGS sequence"/>
</dbReference>
<dbReference type="GO" id="GO:0010181">
    <property type="term" value="F:FMN binding"/>
    <property type="evidence" value="ECO:0007669"/>
    <property type="project" value="InterPro"/>
</dbReference>
<reference evidence="3" key="1">
    <citation type="journal article" date="2021" name="J Fungi (Basel)">
        <title>Virulence traits and population genomics of the black yeast Aureobasidium melanogenum.</title>
        <authorList>
            <person name="Cernosa A."/>
            <person name="Sun X."/>
            <person name="Gostincar C."/>
            <person name="Fang C."/>
            <person name="Gunde-Cimerman N."/>
            <person name="Song Z."/>
        </authorList>
    </citation>
    <scope>NUCLEOTIDE SEQUENCE</scope>
    <source>
        <strain evidence="3">EXF-9298</strain>
    </source>
</reference>
<dbReference type="AlphaFoldDB" id="A0A9P8JRH9"/>
<dbReference type="InterPro" id="IPR013785">
    <property type="entry name" value="Aldolase_TIM"/>
</dbReference>
<reference evidence="3" key="2">
    <citation type="submission" date="2021-08" db="EMBL/GenBank/DDBJ databases">
        <authorList>
            <person name="Gostincar C."/>
            <person name="Sun X."/>
            <person name="Song Z."/>
            <person name="Gunde-Cimerman N."/>
        </authorList>
    </citation>
    <scope>NUCLEOTIDE SEQUENCE</scope>
    <source>
        <strain evidence="3">EXF-9298</strain>
    </source>
</reference>
<proteinExistence type="predicted"/>
<dbReference type="Pfam" id="PF00724">
    <property type="entry name" value="Oxidored_FMN"/>
    <property type="match status" value="1"/>
</dbReference>
<protein>
    <recommendedName>
        <fullName evidence="1">NADH:flavin oxidoreductase/NADH oxidase N-terminal domain-containing protein</fullName>
    </recommendedName>
</protein>
<dbReference type="GO" id="GO:0016491">
    <property type="term" value="F:oxidoreductase activity"/>
    <property type="evidence" value="ECO:0007669"/>
    <property type="project" value="InterPro"/>
</dbReference>
<evidence type="ECO:0000259" key="1">
    <source>
        <dbReference type="Pfam" id="PF00724"/>
    </source>
</evidence>
<dbReference type="Gene3D" id="3.20.20.70">
    <property type="entry name" value="Aldolase class I"/>
    <property type="match status" value="1"/>
</dbReference>
<accession>A0A9P8JRH9</accession>
<name>A0A9P8JRH9_AURME</name>
<dbReference type="InterPro" id="IPR001155">
    <property type="entry name" value="OxRdtase_FMN_N"/>
</dbReference>
<feature type="domain" description="NADH:flavin oxidoreductase/NADH oxidase N-terminal" evidence="1">
    <location>
        <begin position="4"/>
        <end position="49"/>
    </location>
</feature>
<evidence type="ECO:0000313" key="4">
    <source>
        <dbReference type="Proteomes" id="UP000729357"/>
    </source>
</evidence>
<sequence>MAGKLFQPLQIGKAKLSNRLAMAPLTRFRADDDHVQLPFVKEYYSQRACVP</sequence>
<gene>
    <name evidence="2" type="ORF">KCU98_g13840</name>
    <name evidence="3" type="ORF">KCU98_g9923</name>
</gene>
<dbReference type="EMBL" id="JAHFXS010002619">
    <property type="protein sequence ID" value="KAG9971496.1"/>
    <property type="molecule type" value="Genomic_DNA"/>
</dbReference>
<keyword evidence="4" id="KW-1185">Reference proteome</keyword>
<dbReference type="SUPFAM" id="SSF51395">
    <property type="entry name" value="FMN-linked oxidoreductases"/>
    <property type="match status" value="1"/>
</dbReference>
<organism evidence="3 4">
    <name type="scientific">Aureobasidium melanogenum</name>
    <name type="common">Aureobasidium pullulans var. melanogenum</name>
    <dbReference type="NCBI Taxonomy" id="46634"/>
    <lineage>
        <taxon>Eukaryota</taxon>
        <taxon>Fungi</taxon>
        <taxon>Dikarya</taxon>
        <taxon>Ascomycota</taxon>
        <taxon>Pezizomycotina</taxon>
        <taxon>Dothideomycetes</taxon>
        <taxon>Dothideomycetidae</taxon>
        <taxon>Dothideales</taxon>
        <taxon>Saccotheciaceae</taxon>
        <taxon>Aureobasidium</taxon>
    </lineage>
</organism>